<sequence length="321" mass="34865">MTVAEVQARTYKDRDSWWTVFLVDPLASRLVWLVARYPSVTPNRLTVTALLLGLGAAAAFAAATPQWLIVGAVIFHLSFVVDCMDGKVARLNGNGSLFGAWLDYILDRVRVLVCTVALMGGQYQATGEPIFLVVGGGIVFLDMFRYLNALHLSKVKTEMRRALAEKIEASPDLTAVFAPDYADVTLENVDPSVVAIHTRPELVIEREFRSRFTVFTGLRDLLVRARVRAHLVSGIEFQMAVFIIGPLAGAVLAVSVVAGALLLAFEFALIYKLWLLTTSFTRYDRALGAGAAASEPVSAPNVAWASVPMPSPGREGADAPR</sequence>
<keyword evidence="3" id="KW-0812">Transmembrane</keyword>
<proteinExistence type="inferred from homology"/>
<dbReference type="InterPro" id="IPR048254">
    <property type="entry name" value="CDP_ALCOHOL_P_TRANSF_CS"/>
</dbReference>
<evidence type="ECO:0000256" key="3">
    <source>
        <dbReference type="SAM" id="Phobius"/>
    </source>
</evidence>
<dbReference type="Pfam" id="PF01066">
    <property type="entry name" value="CDP-OH_P_transf"/>
    <property type="match status" value="1"/>
</dbReference>
<dbReference type="OrthoDB" id="269185at2"/>
<evidence type="ECO:0000313" key="5">
    <source>
        <dbReference type="Proteomes" id="UP000246050"/>
    </source>
</evidence>
<organism evidence="4 5">
    <name type="scientific">Micromonospora sicca</name>
    <dbReference type="NCBI Taxonomy" id="2202420"/>
    <lineage>
        <taxon>Bacteria</taxon>
        <taxon>Bacillati</taxon>
        <taxon>Actinomycetota</taxon>
        <taxon>Actinomycetes</taxon>
        <taxon>Micromonosporales</taxon>
        <taxon>Micromonosporaceae</taxon>
        <taxon>Micromonospora</taxon>
    </lineage>
</organism>
<dbReference type="InterPro" id="IPR043130">
    <property type="entry name" value="CDP-OH_PTrfase_TM_dom"/>
</dbReference>
<gene>
    <name evidence="4" type="ORF">DKT69_19560</name>
</gene>
<dbReference type="Proteomes" id="UP000246050">
    <property type="component" value="Unassembled WGS sequence"/>
</dbReference>
<name>A0A317DHB5_9ACTN</name>
<reference evidence="4 5" key="1">
    <citation type="submission" date="2018-05" db="EMBL/GenBank/DDBJ databases">
        <title>Micromonosporas from Atacama Desert.</title>
        <authorList>
            <person name="Carro L."/>
            <person name="Golinska P."/>
            <person name="Klenk H.-P."/>
            <person name="Goodfellow M."/>
        </authorList>
    </citation>
    <scope>NUCLEOTIDE SEQUENCE [LARGE SCALE GENOMIC DNA]</scope>
    <source>
        <strain evidence="4 5">4G51</strain>
    </source>
</reference>
<dbReference type="InterPro" id="IPR000462">
    <property type="entry name" value="CDP-OH_P_trans"/>
</dbReference>
<evidence type="ECO:0000313" key="4">
    <source>
        <dbReference type="EMBL" id="PWR13732.1"/>
    </source>
</evidence>
<dbReference type="GO" id="GO:0008654">
    <property type="term" value="P:phospholipid biosynthetic process"/>
    <property type="evidence" value="ECO:0007669"/>
    <property type="project" value="InterPro"/>
</dbReference>
<feature type="transmembrane region" description="Helical" evidence="3">
    <location>
        <begin position="229"/>
        <end position="248"/>
    </location>
</feature>
<dbReference type="GO" id="GO:0016780">
    <property type="term" value="F:phosphotransferase activity, for other substituted phosphate groups"/>
    <property type="evidence" value="ECO:0007669"/>
    <property type="project" value="InterPro"/>
</dbReference>
<feature type="transmembrane region" description="Helical" evidence="3">
    <location>
        <begin position="129"/>
        <end position="147"/>
    </location>
</feature>
<keyword evidence="3" id="KW-0472">Membrane</keyword>
<dbReference type="Gene3D" id="1.20.120.1760">
    <property type="match status" value="1"/>
</dbReference>
<dbReference type="PROSITE" id="PS00379">
    <property type="entry name" value="CDP_ALCOHOL_P_TRANSF"/>
    <property type="match status" value="1"/>
</dbReference>
<feature type="transmembrane region" description="Helical" evidence="3">
    <location>
        <begin position="47"/>
        <end position="69"/>
    </location>
</feature>
<feature type="transmembrane region" description="Helical" evidence="3">
    <location>
        <begin position="254"/>
        <end position="275"/>
    </location>
</feature>
<dbReference type="AlphaFoldDB" id="A0A317DHB5"/>
<accession>A0A317DHB5</accession>
<protein>
    <submittedName>
        <fullName evidence="4">CDP-alcohol phosphatidyltransferase</fullName>
    </submittedName>
</protein>
<comment type="similarity">
    <text evidence="2">Belongs to the CDP-alcohol phosphatidyltransferase class-I family.</text>
</comment>
<keyword evidence="1 2" id="KW-0808">Transferase</keyword>
<keyword evidence="3" id="KW-1133">Transmembrane helix</keyword>
<dbReference type="EMBL" id="QGKS01000256">
    <property type="protein sequence ID" value="PWR13732.1"/>
    <property type="molecule type" value="Genomic_DNA"/>
</dbReference>
<evidence type="ECO:0000256" key="2">
    <source>
        <dbReference type="RuleBase" id="RU003750"/>
    </source>
</evidence>
<evidence type="ECO:0000256" key="1">
    <source>
        <dbReference type="ARBA" id="ARBA00022679"/>
    </source>
</evidence>
<comment type="caution">
    <text evidence="4">The sequence shown here is derived from an EMBL/GenBank/DDBJ whole genome shotgun (WGS) entry which is preliminary data.</text>
</comment>
<dbReference type="GO" id="GO:0016020">
    <property type="term" value="C:membrane"/>
    <property type="evidence" value="ECO:0007669"/>
    <property type="project" value="InterPro"/>
</dbReference>